<comment type="caution">
    <text evidence="1">The sequence shown here is derived from an EMBL/GenBank/DDBJ whole genome shotgun (WGS) entry which is preliminary data.</text>
</comment>
<name>A0A0R3A8Y3_9PSED</name>
<sequence length="63" mass="6752">MCASPLRPNLRTTRVILRKAFLCLLLLSAGFIAGYAAKPTAQLEVTAGQLMECGDLMIPTLGM</sequence>
<dbReference type="AlphaFoldDB" id="A0A0R3A8Y3"/>
<proteinExistence type="predicted"/>
<organism evidence="1 2">
    <name type="scientific">Pseudomonas paralactis</name>
    <dbReference type="NCBI Taxonomy" id="1615673"/>
    <lineage>
        <taxon>Bacteria</taxon>
        <taxon>Pseudomonadati</taxon>
        <taxon>Pseudomonadota</taxon>
        <taxon>Gammaproteobacteria</taxon>
        <taxon>Pseudomonadales</taxon>
        <taxon>Pseudomonadaceae</taxon>
        <taxon>Pseudomonas</taxon>
    </lineage>
</organism>
<evidence type="ECO:0000313" key="1">
    <source>
        <dbReference type="EMBL" id="KRP69687.1"/>
    </source>
</evidence>
<dbReference type="Proteomes" id="UP000050852">
    <property type="component" value="Unassembled WGS sequence"/>
</dbReference>
<gene>
    <name evidence="1" type="ORF">TX23_22635</name>
</gene>
<accession>A0A0R3A8Y3</accession>
<reference evidence="1 2" key="1">
    <citation type="submission" date="2015-02" db="EMBL/GenBank/DDBJ databases">
        <title>Two Pseudomonas sp. nov., isolated from raw milk.</title>
        <authorList>
            <person name="Wenning M."/>
            <person name="von Neubeck M."/>
            <person name="Huptas C."/>
            <person name="Scherer S."/>
        </authorList>
    </citation>
    <scope>NUCLEOTIDE SEQUENCE [LARGE SCALE GENOMIC DNA]</scope>
    <source>
        <strain evidence="1 2">DSM 29164</strain>
    </source>
</reference>
<evidence type="ECO:0000313" key="2">
    <source>
        <dbReference type="Proteomes" id="UP000050852"/>
    </source>
</evidence>
<dbReference type="EMBL" id="JYLN01000010">
    <property type="protein sequence ID" value="KRP69687.1"/>
    <property type="molecule type" value="Genomic_DNA"/>
</dbReference>
<protein>
    <submittedName>
        <fullName evidence="1">Uncharacterized protein</fullName>
    </submittedName>
</protein>
<dbReference type="PATRIC" id="fig|1615673.3.peg.127"/>